<dbReference type="GO" id="GO:0006275">
    <property type="term" value="P:regulation of DNA replication"/>
    <property type="evidence" value="ECO:0007669"/>
    <property type="project" value="UniProtKB-UniRule"/>
</dbReference>
<feature type="domain" description="Proliferating cell nuclear antigen PCNA N-terminal" evidence="4">
    <location>
        <begin position="4"/>
        <end position="93"/>
    </location>
</feature>
<dbReference type="PANTHER" id="PTHR11352">
    <property type="entry name" value="PROLIFERATING CELL NUCLEAR ANTIGEN"/>
    <property type="match status" value="1"/>
</dbReference>
<name>A0A6N0NXI6_9CREN</name>
<comment type="subunit">
    <text evidence="3">Homotrimer. The subunits circularize to form a toroid; DNA passes through its center. Replication factor C (RFC) is required to load the toroid on the DNA.</text>
</comment>
<dbReference type="OrthoDB" id="14749at2157"/>
<protein>
    <recommendedName>
        <fullName evidence="3">DNA polymerase sliding clamp</fullName>
    </recommendedName>
    <alternativeName>
        <fullName evidence="3">Proliferating cell nuclear antigen homolog</fullName>
        <shortName evidence="3">PCNA</shortName>
    </alternativeName>
</protein>
<comment type="similarity">
    <text evidence="3">Belongs to the PCNA family.</text>
</comment>
<dbReference type="PANTHER" id="PTHR11352:SF0">
    <property type="entry name" value="PROLIFERATING CELL NUCLEAR ANTIGEN"/>
    <property type="match status" value="1"/>
</dbReference>
<dbReference type="AlphaFoldDB" id="A0A6N0NXI6"/>
<evidence type="ECO:0000256" key="1">
    <source>
        <dbReference type="ARBA" id="ARBA00022705"/>
    </source>
</evidence>
<keyword evidence="1 3" id="KW-0235">DNA replication</keyword>
<evidence type="ECO:0000313" key="6">
    <source>
        <dbReference type="Proteomes" id="UP000509301"/>
    </source>
</evidence>
<dbReference type="KEGG" id="mten:GWK48_04930"/>
<dbReference type="GO" id="GO:0003677">
    <property type="term" value="F:DNA binding"/>
    <property type="evidence" value="ECO:0007669"/>
    <property type="project" value="UniProtKB-UniRule"/>
</dbReference>
<keyword evidence="2 3" id="KW-0238">DNA-binding</keyword>
<dbReference type="Proteomes" id="UP000509301">
    <property type="component" value="Chromosome"/>
</dbReference>
<evidence type="ECO:0000256" key="2">
    <source>
        <dbReference type="ARBA" id="ARBA00023125"/>
    </source>
</evidence>
<dbReference type="InterPro" id="IPR000730">
    <property type="entry name" value="Pr_cel_nuc_antig"/>
</dbReference>
<dbReference type="Gene3D" id="3.70.10.10">
    <property type="match status" value="1"/>
</dbReference>
<evidence type="ECO:0000256" key="3">
    <source>
        <dbReference type="HAMAP-Rule" id="MF_00317"/>
    </source>
</evidence>
<dbReference type="SUPFAM" id="SSF55979">
    <property type="entry name" value="DNA clamp"/>
    <property type="match status" value="2"/>
</dbReference>
<dbReference type="Pfam" id="PF00705">
    <property type="entry name" value="PCNA_N"/>
    <property type="match status" value="1"/>
</dbReference>
<dbReference type="CDD" id="cd00577">
    <property type="entry name" value="PCNA"/>
    <property type="match status" value="1"/>
</dbReference>
<dbReference type="EMBL" id="CP049074">
    <property type="protein sequence ID" value="QKQ99819.1"/>
    <property type="molecule type" value="Genomic_DNA"/>
</dbReference>
<reference evidence="5 6" key="1">
    <citation type="submission" date="2020-02" db="EMBL/GenBank/DDBJ databases">
        <title>Comparative genome analysis reveals the metabolism and evolution of the thermophilic archaeal genus Metallosphaera.</title>
        <authorList>
            <person name="Jiang C."/>
        </authorList>
    </citation>
    <scope>NUCLEOTIDE SEQUENCE [LARGE SCALE GENOMIC DNA]</scope>
    <source>
        <strain evidence="5 6">Ric-A</strain>
    </source>
</reference>
<dbReference type="GO" id="GO:0006272">
    <property type="term" value="P:leading strand elongation"/>
    <property type="evidence" value="ECO:0007669"/>
    <property type="project" value="TreeGrafter"/>
</dbReference>
<sequence>MFRAIYSSSKDFYYIVSAISRLTDKMILNFTDSGINSKYLTEDKVMMGVVDITREALDEYSIEKPISVQLELGDLKKILSKMKGRSSIEILETEGGIRIIVRDERSGTRSSLNLKADKGEVQNMKEPGVSHNVNLSIDGEVLRTLIDEGMQIGEEAEIRTKDQAVEFNVEDAGKKYVALLRPEKPLSRLEIIRDTDSRYSLPVLEKITSSLSFSKELEVAFGSGIPLKVSAVLEKGATLRFWVAPRL</sequence>
<dbReference type="RefSeq" id="WP_174630171.1">
    <property type="nucleotide sequence ID" value="NZ_CP049074.1"/>
</dbReference>
<gene>
    <name evidence="3" type="primary">pcn</name>
    <name evidence="5" type="ORF">GWK48_04930</name>
</gene>
<keyword evidence="6" id="KW-1185">Reference proteome</keyword>
<proteinExistence type="inferred from homology"/>
<evidence type="ECO:0000313" key="5">
    <source>
        <dbReference type="EMBL" id="QKQ99819.1"/>
    </source>
</evidence>
<dbReference type="GeneID" id="55641270"/>
<comment type="function">
    <text evidence="3">Sliding clamp subunit that acts as a moving platform for DNA processing. Responsible for tethering the catalytic subunit of DNA polymerase and other proteins to DNA during high-speed replication.</text>
</comment>
<dbReference type="InterPro" id="IPR046938">
    <property type="entry name" value="DNA_clamp_sf"/>
</dbReference>
<dbReference type="InterPro" id="IPR022648">
    <property type="entry name" value="Pr_cel_nuc_antig_N"/>
</dbReference>
<evidence type="ECO:0000259" key="4">
    <source>
        <dbReference type="Pfam" id="PF00705"/>
    </source>
</evidence>
<dbReference type="HAMAP" id="MF_00317">
    <property type="entry name" value="DNApol_clamp_arch"/>
    <property type="match status" value="1"/>
</dbReference>
<accession>A0A6N0NXI6</accession>
<dbReference type="GO" id="GO:0030337">
    <property type="term" value="F:DNA polymerase processivity factor activity"/>
    <property type="evidence" value="ECO:0007669"/>
    <property type="project" value="UniProtKB-UniRule"/>
</dbReference>
<organism evidence="5 6">
    <name type="scientific">Metallosphaera tengchongensis</name>
    <dbReference type="NCBI Taxonomy" id="1532350"/>
    <lineage>
        <taxon>Archaea</taxon>
        <taxon>Thermoproteota</taxon>
        <taxon>Thermoprotei</taxon>
        <taxon>Sulfolobales</taxon>
        <taxon>Sulfolobaceae</taxon>
        <taxon>Metallosphaera</taxon>
    </lineage>
</organism>